<dbReference type="STRING" id="1841610.A6X21_05700"/>
<name>A0A1C3EBC0_9PLAN</name>
<evidence type="ECO:0000313" key="1">
    <source>
        <dbReference type="EMBL" id="ODA30525.1"/>
    </source>
</evidence>
<comment type="caution">
    <text evidence="1">The sequence shown here is derived from an EMBL/GenBank/DDBJ whole genome shotgun (WGS) entry which is preliminary data.</text>
</comment>
<keyword evidence="2" id="KW-1185">Reference proteome</keyword>
<protein>
    <submittedName>
        <fullName evidence="1">Uncharacterized protein</fullName>
    </submittedName>
</protein>
<gene>
    <name evidence="1" type="ORF">A6X21_05700</name>
</gene>
<organism evidence="1 2">
    <name type="scientific">Planctopirus hydrillae</name>
    <dbReference type="NCBI Taxonomy" id="1841610"/>
    <lineage>
        <taxon>Bacteria</taxon>
        <taxon>Pseudomonadati</taxon>
        <taxon>Planctomycetota</taxon>
        <taxon>Planctomycetia</taxon>
        <taxon>Planctomycetales</taxon>
        <taxon>Planctomycetaceae</taxon>
        <taxon>Planctopirus</taxon>
    </lineage>
</organism>
<evidence type="ECO:0000313" key="2">
    <source>
        <dbReference type="Proteomes" id="UP000094828"/>
    </source>
</evidence>
<sequence length="59" mass="6614">MSTNRQNGNDLRNDSASLVRPNAVDMLTDQYAGDGPTLQVVKLLPKAFLIKRKISQTRR</sequence>
<proteinExistence type="predicted"/>
<reference evidence="1 2" key="1">
    <citation type="submission" date="2016-05" db="EMBL/GenBank/DDBJ databases">
        <title>Genomic and physiological characterization of Planctopirus sp. isolated from fresh water lake.</title>
        <authorList>
            <person name="Subhash Y."/>
            <person name="Ramana C."/>
        </authorList>
    </citation>
    <scope>NUCLEOTIDE SEQUENCE [LARGE SCALE GENOMIC DNA]</scope>
    <source>
        <strain evidence="1 2">JC280</strain>
    </source>
</reference>
<accession>A0A1C3EBC0</accession>
<dbReference type="EMBL" id="LYDR01000108">
    <property type="protein sequence ID" value="ODA30525.1"/>
    <property type="molecule type" value="Genomic_DNA"/>
</dbReference>
<dbReference type="Proteomes" id="UP000094828">
    <property type="component" value="Unassembled WGS sequence"/>
</dbReference>
<dbReference type="AlphaFoldDB" id="A0A1C3EBC0"/>